<evidence type="ECO:0000256" key="1">
    <source>
        <dbReference type="SAM" id="MobiDB-lite"/>
    </source>
</evidence>
<protein>
    <submittedName>
        <fullName evidence="2">Uncharacterized protein</fullName>
    </submittedName>
</protein>
<sequence length="55" mass="5839">MGGKEIHVQGMASQGAIRSGHCQSALVHASYGHDRSSSPSFGGKKTKNKKKRAQD</sequence>
<dbReference type="AlphaFoldDB" id="A0A4U6VNY5"/>
<reference evidence="2" key="1">
    <citation type="submission" date="2019-03" db="EMBL/GenBank/DDBJ databases">
        <title>WGS assembly of Setaria viridis.</title>
        <authorList>
            <person name="Huang P."/>
            <person name="Jenkins J."/>
            <person name="Grimwood J."/>
            <person name="Barry K."/>
            <person name="Healey A."/>
            <person name="Mamidi S."/>
            <person name="Sreedasyam A."/>
            <person name="Shu S."/>
            <person name="Feldman M."/>
            <person name="Wu J."/>
            <person name="Yu Y."/>
            <person name="Chen C."/>
            <person name="Johnson J."/>
            <person name="Rokhsar D."/>
            <person name="Baxter I."/>
            <person name="Schmutz J."/>
            <person name="Brutnell T."/>
            <person name="Kellogg E."/>
        </authorList>
    </citation>
    <scope>NUCLEOTIDE SEQUENCE [LARGE SCALE GENOMIC DNA]</scope>
</reference>
<accession>A0A4U6VNY5</accession>
<feature type="region of interest" description="Disordered" evidence="1">
    <location>
        <begin position="27"/>
        <end position="55"/>
    </location>
</feature>
<gene>
    <name evidence="2" type="ORF">SEVIR_2G035833v2</name>
</gene>
<organism evidence="2 3">
    <name type="scientific">Setaria viridis</name>
    <name type="common">Green bristlegrass</name>
    <name type="synonym">Setaria italica subsp. viridis</name>
    <dbReference type="NCBI Taxonomy" id="4556"/>
    <lineage>
        <taxon>Eukaryota</taxon>
        <taxon>Viridiplantae</taxon>
        <taxon>Streptophyta</taxon>
        <taxon>Embryophyta</taxon>
        <taxon>Tracheophyta</taxon>
        <taxon>Spermatophyta</taxon>
        <taxon>Magnoliopsida</taxon>
        <taxon>Liliopsida</taxon>
        <taxon>Poales</taxon>
        <taxon>Poaceae</taxon>
        <taxon>PACMAD clade</taxon>
        <taxon>Panicoideae</taxon>
        <taxon>Panicodae</taxon>
        <taxon>Paniceae</taxon>
        <taxon>Cenchrinae</taxon>
        <taxon>Setaria</taxon>
    </lineage>
</organism>
<proteinExistence type="predicted"/>
<name>A0A4U6VNY5_SETVI</name>
<dbReference type="EMBL" id="CM016553">
    <property type="protein sequence ID" value="TKW30424.1"/>
    <property type="molecule type" value="Genomic_DNA"/>
</dbReference>
<dbReference type="Gramene" id="TKW30424">
    <property type="protein sequence ID" value="TKW30424"/>
    <property type="gene ID" value="SEVIR_2G035833v2"/>
</dbReference>
<keyword evidence="3" id="KW-1185">Reference proteome</keyword>
<evidence type="ECO:0000313" key="3">
    <source>
        <dbReference type="Proteomes" id="UP000298652"/>
    </source>
</evidence>
<feature type="compositionally biased region" description="Basic residues" evidence="1">
    <location>
        <begin position="44"/>
        <end position="55"/>
    </location>
</feature>
<evidence type="ECO:0000313" key="2">
    <source>
        <dbReference type="EMBL" id="TKW30424.1"/>
    </source>
</evidence>
<dbReference type="Proteomes" id="UP000298652">
    <property type="component" value="Chromosome 2"/>
</dbReference>